<feature type="binding site" evidence="1">
    <location>
        <position position="212"/>
    </location>
    <ligand>
        <name>Zn(2+)</name>
        <dbReference type="ChEBI" id="CHEBI:29105"/>
    </ligand>
</feature>
<dbReference type="PROSITE" id="PS51257">
    <property type="entry name" value="PROKAR_LIPOPROTEIN"/>
    <property type="match status" value="1"/>
</dbReference>
<keyword evidence="2" id="KW-0746">Sphingolipid metabolism</keyword>
<evidence type="ECO:0000313" key="6">
    <source>
        <dbReference type="Proteomes" id="UP000010953"/>
    </source>
</evidence>
<organism evidence="5 6">
    <name type="scientific">Mariniradius saccharolyticus AK6</name>
    <dbReference type="NCBI Taxonomy" id="1239962"/>
    <lineage>
        <taxon>Bacteria</taxon>
        <taxon>Pseudomonadati</taxon>
        <taxon>Bacteroidota</taxon>
        <taxon>Cytophagia</taxon>
        <taxon>Cytophagales</taxon>
        <taxon>Cyclobacteriaceae</taxon>
        <taxon>Mariniradius</taxon>
    </lineage>
</organism>
<accession>M7XLJ3</accession>
<dbReference type="RefSeq" id="WP_008623302.1">
    <property type="nucleotide sequence ID" value="NZ_AMZY02000001.1"/>
</dbReference>
<dbReference type="InterPro" id="IPR031329">
    <property type="entry name" value="NEUT/ALK_ceramidase_N"/>
</dbReference>
<comment type="catalytic activity">
    <reaction evidence="2">
        <text>an N-acylsphing-4-enine + H2O = sphing-4-enine + a fatty acid</text>
        <dbReference type="Rhea" id="RHEA:20856"/>
        <dbReference type="ChEBI" id="CHEBI:15377"/>
        <dbReference type="ChEBI" id="CHEBI:28868"/>
        <dbReference type="ChEBI" id="CHEBI:52639"/>
        <dbReference type="ChEBI" id="CHEBI:57756"/>
        <dbReference type="EC" id="3.5.1.23"/>
    </reaction>
</comment>
<dbReference type="GO" id="GO:0005576">
    <property type="term" value="C:extracellular region"/>
    <property type="evidence" value="ECO:0007669"/>
    <property type="project" value="TreeGrafter"/>
</dbReference>
<feature type="binding site" evidence="1">
    <location>
        <position position="118"/>
    </location>
    <ligand>
        <name>Zn(2+)</name>
        <dbReference type="ChEBI" id="CHEBI:29105"/>
    </ligand>
</feature>
<dbReference type="GO" id="GO:0046512">
    <property type="term" value="P:sphingosine biosynthetic process"/>
    <property type="evidence" value="ECO:0007669"/>
    <property type="project" value="TreeGrafter"/>
</dbReference>
<dbReference type="InParanoid" id="M7XLJ3"/>
<evidence type="ECO:0000256" key="3">
    <source>
        <dbReference type="SAM" id="SignalP"/>
    </source>
</evidence>
<dbReference type="GO" id="GO:0016020">
    <property type="term" value="C:membrane"/>
    <property type="evidence" value="ECO:0007669"/>
    <property type="project" value="GOC"/>
</dbReference>
<keyword evidence="2" id="KW-0443">Lipid metabolism</keyword>
<keyword evidence="3" id="KW-0732">Signal</keyword>
<comment type="similarity">
    <text evidence="2">Belongs to the neutral ceramidase family.</text>
</comment>
<dbReference type="GO" id="GO:0042759">
    <property type="term" value="P:long-chain fatty acid biosynthetic process"/>
    <property type="evidence" value="ECO:0007669"/>
    <property type="project" value="TreeGrafter"/>
</dbReference>
<dbReference type="STRING" id="1239962.C943_00111"/>
<name>M7XLJ3_9BACT</name>
<dbReference type="GO" id="GO:0046514">
    <property type="term" value="P:ceramide catabolic process"/>
    <property type="evidence" value="ECO:0007669"/>
    <property type="project" value="InterPro"/>
</dbReference>
<comment type="cofactor">
    <cofactor evidence="1">
        <name>Zn(2+)</name>
        <dbReference type="ChEBI" id="CHEBI:29105"/>
    </cofactor>
    <text evidence="1">Binds 1 zinc ion per subunit.</text>
</comment>
<evidence type="ECO:0000313" key="5">
    <source>
        <dbReference type="EMBL" id="EMS35338.1"/>
    </source>
</evidence>
<gene>
    <name evidence="5" type="ORF">C943_00111</name>
</gene>
<dbReference type="EMBL" id="AMZY02000001">
    <property type="protein sequence ID" value="EMS35338.1"/>
    <property type="molecule type" value="Genomic_DNA"/>
</dbReference>
<feature type="signal peptide" evidence="3">
    <location>
        <begin position="1"/>
        <end position="18"/>
    </location>
</feature>
<evidence type="ECO:0000259" key="4">
    <source>
        <dbReference type="Pfam" id="PF04734"/>
    </source>
</evidence>
<comment type="caution">
    <text evidence="5">The sequence shown here is derived from an EMBL/GenBank/DDBJ whole genome shotgun (WGS) entry which is preliminary data.</text>
</comment>
<keyword evidence="1" id="KW-0479">Metal-binding</keyword>
<dbReference type="InterPro" id="IPR006823">
    <property type="entry name" value="Ceramidase_alk"/>
</dbReference>
<dbReference type="EC" id="3.5.1.23" evidence="2"/>
<feature type="domain" description="Neutral/alkaline non-lysosomal ceramidase N-terminal" evidence="4">
    <location>
        <begin position="50"/>
        <end position="238"/>
    </location>
</feature>
<dbReference type="GO" id="GO:0046872">
    <property type="term" value="F:metal ion binding"/>
    <property type="evidence" value="ECO:0007669"/>
    <property type="project" value="UniProtKB-KW"/>
</dbReference>
<keyword evidence="1" id="KW-0862">Zinc</keyword>
<dbReference type="AlphaFoldDB" id="M7XLJ3"/>
<evidence type="ECO:0000256" key="1">
    <source>
        <dbReference type="PIRSR" id="PIRSR606823-2"/>
    </source>
</evidence>
<protein>
    <recommendedName>
        <fullName evidence="2">Neutral ceramidase</fullName>
        <ecNumber evidence="2">3.5.1.23</ecNumber>
    </recommendedName>
</protein>
<dbReference type="PANTHER" id="PTHR12670">
    <property type="entry name" value="CERAMIDASE"/>
    <property type="match status" value="1"/>
</dbReference>
<dbReference type="PANTHER" id="PTHR12670:SF1">
    <property type="entry name" value="NEUTRAL CERAMIDASE"/>
    <property type="match status" value="1"/>
</dbReference>
<dbReference type="GO" id="GO:0017040">
    <property type="term" value="F:N-acylsphingosine amidohydrolase activity"/>
    <property type="evidence" value="ECO:0007669"/>
    <property type="project" value="UniProtKB-UniRule"/>
</dbReference>
<feature type="chain" id="PRO_5004088139" description="Neutral ceramidase" evidence="3">
    <location>
        <begin position="19"/>
        <end position="418"/>
    </location>
</feature>
<dbReference type="Pfam" id="PF04734">
    <property type="entry name" value="Ceramidase_alk"/>
    <property type="match status" value="1"/>
</dbReference>
<reference evidence="5" key="1">
    <citation type="submission" date="2013-01" db="EMBL/GenBank/DDBJ databases">
        <title>Genome assembly of Mariniradius saccharolyticus AK6.</title>
        <authorList>
            <person name="Vaidya B."/>
            <person name="Khatri I."/>
            <person name="Tanuku N.R.S."/>
            <person name="Subramanian S."/>
            <person name="Pinnaka A."/>
        </authorList>
    </citation>
    <scope>NUCLEOTIDE SEQUENCE [LARGE SCALE GENOMIC DNA]</scope>
    <source>
        <strain evidence="5">AK6</strain>
    </source>
</reference>
<dbReference type="OrthoDB" id="622550at2"/>
<evidence type="ECO:0000256" key="2">
    <source>
        <dbReference type="RuleBase" id="RU366019"/>
    </source>
</evidence>
<keyword evidence="6" id="KW-1185">Reference proteome</keyword>
<dbReference type="eggNOG" id="COG3356">
    <property type="taxonomic scope" value="Bacteria"/>
</dbReference>
<dbReference type="Proteomes" id="UP000010953">
    <property type="component" value="Unassembled WGS sequence"/>
</dbReference>
<proteinExistence type="inferred from homology"/>
<sequence length="418" mass="45950">MRKLLFLSLCILSLLGCAAPKESKKGPELLVGVSKASINPPLGAFIAGDKQNRVFTGVLDSLYAKAVVLYDGEKALALVTVDCIGLLYPELQKVREAVALMPFDIPFSPENIVISSTHTHSGPDVVGIWGKDYSQSGRNPEYMDFLVQTISAQILEASKSLQPVSARFARASFGESWVENICGEEIDREVTSIRFVDQEEKTVASLTNFACHPTHLDAVFSEISADYLAGFYKAMEKNWGGEHLFLQGAIGGWVQPKDKADYQIALQRGRDLAETVINAHQKETPLQSDRIFFSRKTILFPVENEAWKALAAGGIFDRNIGEMVESEVTWFGIGEATFATHPGESTPFHSLETKKMMPEGPKFVLGLGQDALGYILKPSYFEDPTLPHAAYLTRTSLGKNTAETMMQAISELSQSTKK</sequence>
<keyword evidence="2" id="KW-0378">Hydrolase</keyword>